<evidence type="ECO:0000256" key="2">
    <source>
        <dbReference type="ARBA" id="ARBA00022692"/>
    </source>
</evidence>
<dbReference type="InterPro" id="IPR001898">
    <property type="entry name" value="SLC13A/DASS"/>
</dbReference>
<feature type="transmembrane region" description="Helical" evidence="5">
    <location>
        <begin position="347"/>
        <end position="371"/>
    </location>
</feature>
<feature type="transmembrane region" description="Helical" evidence="5">
    <location>
        <begin position="284"/>
        <end position="301"/>
    </location>
</feature>
<organism evidence="6 7">
    <name type="scientific">Halomonas kalidii</name>
    <dbReference type="NCBI Taxonomy" id="3043293"/>
    <lineage>
        <taxon>Bacteria</taxon>
        <taxon>Pseudomonadati</taxon>
        <taxon>Pseudomonadota</taxon>
        <taxon>Gammaproteobacteria</taxon>
        <taxon>Oceanospirillales</taxon>
        <taxon>Halomonadaceae</taxon>
        <taxon>Halomonas</taxon>
    </lineage>
</organism>
<dbReference type="PANTHER" id="PTHR10283:SF82">
    <property type="entry name" value="SOLUTE CARRIER FAMILY 13 MEMBER 2"/>
    <property type="match status" value="1"/>
</dbReference>
<feature type="transmembrane region" description="Helical" evidence="5">
    <location>
        <begin position="54"/>
        <end position="71"/>
    </location>
</feature>
<feature type="transmembrane region" description="Helical" evidence="5">
    <location>
        <begin position="313"/>
        <end position="335"/>
    </location>
</feature>
<proteinExistence type="predicted"/>
<dbReference type="Pfam" id="PF00939">
    <property type="entry name" value="Na_sulph_symp"/>
    <property type="match status" value="1"/>
</dbReference>
<feature type="transmembrane region" description="Helical" evidence="5">
    <location>
        <begin position="176"/>
        <end position="199"/>
    </location>
</feature>
<dbReference type="PANTHER" id="PTHR10283">
    <property type="entry name" value="SOLUTE CARRIER FAMILY 13 MEMBER"/>
    <property type="match status" value="1"/>
</dbReference>
<dbReference type="EMBL" id="JASCQO010000042">
    <property type="protein sequence ID" value="MDI5935284.1"/>
    <property type="molecule type" value="Genomic_DNA"/>
</dbReference>
<comment type="subcellular location">
    <subcellularLocation>
        <location evidence="1">Membrane</location>
        <topology evidence="1">Multi-pass membrane protein</topology>
    </subcellularLocation>
</comment>
<keyword evidence="4 5" id="KW-0472">Membrane</keyword>
<feature type="transmembrane region" description="Helical" evidence="5">
    <location>
        <begin position="378"/>
        <end position="396"/>
    </location>
</feature>
<gene>
    <name evidence="6" type="ORF">QLQ84_15925</name>
</gene>
<reference evidence="6 7" key="1">
    <citation type="submission" date="2023-04" db="EMBL/GenBank/DDBJ databases">
        <title>Halomonas strains isolated from rhizosphere soil.</title>
        <authorList>
            <person name="Xu L."/>
            <person name="Sun J.-Q."/>
        </authorList>
    </citation>
    <scope>NUCLEOTIDE SEQUENCE [LARGE SCALE GENOMIC DNA]</scope>
    <source>
        <strain evidence="6 7">LN1S58</strain>
    </source>
</reference>
<accession>A0ABT6VP40</accession>
<name>A0ABT6VP40_9GAMM</name>
<keyword evidence="7" id="KW-1185">Reference proteome</keyword>
<feature type="transmembrane region" description="Helical" evidence="5">
    <location>
        <begin position="32"/>
        <end position="49"/>
    </location>
</feature>
<protein>
    <submittedName>
        <fullName evidence="6">SLC13 family permease</fullName>
    </submittedName>
</protein>
<evidence type="ECO:0000256" key="4">
    <source>
        <dbReference type="ARBA" id="ARBA00023136"/>
    </source>
</evidence>
<dbReference type="RefSeq" id="WP_282722741.1">
    <property type="nucleotide sequence ID" value="NZ_JASCQO010000042.1"/>
</dbReference>
<feature type="transmembrane region" description="Helical" evidence="5">
    <location>
        <begin position="211"/>
        <end position="238"/>
    </location>
</feature>
<evidence type="ECO:0000256" key="3">
    <source>
        <dbReference type="ARBA" id="ARBA00022989"/>
    </source>
</evidence>
<keyword evidence="3 5" id="KW-1133">Transmembrane helix</keyword>
<feature type="transmembrane region" description="Helical" evidence="5">
    <location>
        <begin position="7"/>
        <end position="26"/>
    </location>
</feature>
<evidence type="ECO:0000256" key="1">
    <source>
        <dbReference type="ARBA" id="ARBA00004141"/>
    </source>
</evidence>
<keyword evidence="2 5" id="KW-0812">Transmembrane</keyword>
<sequence length="472" mass="51257">MDYSRRWYYSISFSAAAVGLVFLFDIGGENPVVTTTLMTSFLILSLYVFEPLPLGQISLIAMFLLLASGVASVDQVLSGFASEAAFIVLLGIFLSNAMAKTSIPSRIVYFVINKIGGTAGGLLVCIIILPVITSIFIPATVIRTTSLIPVVYKVLRWMNVEYNSKAGRKQMMGLAVGSNISSIVFVTAAPANLIAVEIINQSLDVHLGYLGWFLLMFPIWVLMVPISWIVLNFVYGVCEYHESFERAELEAEKRSLGRLSRNDKVFLGVMVSTIGFWVTQPLHGLSLVFPIFLAAVLLSLPRIGIITWQNIKVFNIDLFFFVGATVSLAGILSASGTIDWVTKSVEYSFISVLFESPLLAIVSSAILTQIFHVMITNVNAAVITFLPIVIGVSVTVGADSLVLALSVTASCVLCFLLAIESLASTAVLATGTVSQRDFLKTGAWLTIASIIVVVLVASYWWPPFMKGWNIAS</sequence>
<evidence type="ECO:0000256" key="5">
    <source>
        <dbReference type="SAM" id="Phobius"/>
    </source>
</evidence>
<dbReference type="Proteomes" id="UP001244242">
    <property type="component" value="Unassembled WGS sequence"/>
</dbReference>
<feature type="transmembrane region" description="Helical" evidence="5">
    <location>
        <begin position="441"/>
        <end position="461"/>
    </location>
</feature>
<evidence type="ECO:0000313" key="6">
    <source>
        <dbReference type="EMBL" id="MDI5935284.1"/>
    </source>
</evidence>
<feature type="transmembrane region" description="Helical" evidence="5">
    <location>
        <begin position="77"/>
        <end position="95"/>
    </location>
</feature>
<comment type="caution">
    <text evidence="6">The sequence shown here is derived from an EMBL/GenBank/DDBJ whole genome shotgun (WGS) entry which is preliminary data.</text>
</comment>
<feature type="transmembrane region" description="Helical" evidence="5">
    <location>
        <begin position="402"/>
        <end position="429"/>
    </location>
</feature>
<evidence type="ECO:0000313" key="7">
    <source>
        <dbReference type="Proteomes" id="UP001244242"/>
    </source>
</evidence>